<feature type="transmembrane region" description="Helical" evidence="3">
    <location>
        <begin position="333"/>
        <end position="352"/>
    </location>
</feature>
<keyword evidence="5" id="KW-1185">Reference proteome</keyword>
<dbReference type="Proteomes" id="UP000620064">
    <property type="component" value="Unassembled WGS sequence"/>
</dbReference>
<accession>A0ABQ2NEZ9</accession>
<dbReference type="SMART" id="SM00028">
    <property type="entry name" value="TPR"/>
    <property type="match status" value="4"/>
</dbReference>
<dbReference type="Gene3D" id="1.10.10.10">
    <property type="entry name" value="Winged helix-like DNA-binding domain superfamily/Winged helix DNA-binding domain"/>
    <property type="match status" value="1"/>
</dbReference>
<gene>
    <name evidence="4" type="ORF">GCM10010992_03140</name>
</gene>
<keyword evidence="2" id="KW-0175">Coiled coil</keyword>
<dbReference type="InterPro" id="IPR019734">
    <property type="entry name" value="TPR_rpt"/>
</dbReference>
<proteinExistence type="predicted"/>
<dbReference type="EMBL" id="BMLV01000001">
    <property type="protein sequence ID" value="GGP01702.1"/>
    <property type="molecule type" value="Genomic_DNA"/>
</dbReference>
<reference evidence="5" key="1">
    <citation type="journal article" date="2019" name="Int. J. Syst. Evol. Microbiol.">
        <title>The Global Catalogue of Microorganisms (GCM) 10K type strain sequencing project: providing services to taxonomists for standard genome sequencing and annotation.</title>
        <authorList>
            <consortium name="The Broad Institute Genomics Platform"/>
            <consortium name="The Broad Institute Genome Sequencing Center for Infectious Disease"/>
            <person name="Wu L."/>
            <person name="Ma J."/>
        </authorList>
    </citation>
    <scope>NUCLEOTIDE SEQUENCE [LARGE SCALE GENOMIC DNA]</scope>
    <source>
        <strain evidence="5">CGMCC 1.7656</strain>
    </source>
</reference>
<dbReference type="Gene3D" id="1.25.40.10">
    <property type="entry name" value="Tetratricopeptide repeat domain"/>
    <property type="match status" value="1"/>
</dbReference>
<comment type="caution">
    <text evidence="4">The sequence shown here is derived from an EMBL/GenBank/DDBJ whole genome shotgun (WGS) entry which is preliminary data.</text>
</comment>
<dbReference type="SUPFAM" id="SSF46894">
    <property type="entry name" value="C-terminal effector domain of the bipartite response regulators"/>
    <property type="match status" value="1"/>
</dbReference>
<dbReference type="SUPFAM" id="SSF48452">
    <property type="entry name" value="TPR-like"/>
    <property type="match status" value="1"/>
</dbReference>
<dbReference type="InterPro" id="IPR016032">
    <property type="entry name" value="Sig_transdc_resp-reg_C-effctor"/>
</dbReference>
<name>A0ABQ2NEZ9_9FLAO</name>
<evidence type="ECO:0000256" key="3">
    <source>
        <dbReference type="SAM" id="Phobius"/>
    </source>
</evidence>
<protein>
    <recommendedName>
        <fullName evidence="6">Tetratricopeptide repeat-containing protein</fullName>
    </recommendedName>
</protein>
<evidence type="ECO:0000256" key="1">
    <source>
        <dbReference type="PROSITE-ProRule" id="PRU00339"/>
    </source>
</evidence>
<evidence type="ECO:0008006" key="6">
    <source>
        <dbReference type="Google" id="ProtNLM"/>
    </source>
</evidence>
<dbReference type="PROSITE" id="PS50005">
    <property type="entry name" value="TPR"/>
    <property type="match status" value="1"/>
</dbReference>
<evidence type="ECO:0000313" key="5">
    <source>
        <dbReference type="Proteomes" id="UP000620064"/>
    </source>
</evidence>
<keyword evidence="3" id="KW-0812">Transmembrane</keyword>
<dbReference type="InterPro" id="IPR011990">
    <property type="entry name" value="TPR-like_helical_dom_sf"/>
</dbReference>
<dbReference type="InterPro" id="IPR036388">
    <property type="entry name" value="WH-like_DNA-bd_sf"/>
</dbReference>
<sequence length="480" mass="56174">MKKYVLFFLVFTAFVFGQKTDSLVSKIIANQSLMKSDMEKGFQELLTLEKKAKQSKNYNAELEVLNNKAFYYFTKADYNKAYQIAQRLEKEAVSSKNKRLEAIAMNRLGITLNFLEMYEDAEKKLLSAQNFILSNDFHDKNLILANNYQFLSDLYTHTEKFDKAINYIKKTIPEYDKIKNPIEKKNQKSKGFSNIGLQYLSIDLDSAAFYFQKSLNLQEKIQVKNYNVGNYVGLGEVYNRKGQYNKSIEFLKKAEELNNQVQDSYYMTSIYDLLQDSYKKIGNEKEHNKYKLLFLENLQEENIEKLNGVNTIAKEAKKVSEIAENENKSKTKVAVFSFLIALLSVGFLFYFIRNFKRKKLEKEEIQRTLVQKEKELVNLEGKVSDLLDEVISLAKSNNANFYSRFLDLYPDFEKKLLEINPKMTNSELQFCALLKLNFSSKEIANYTFISVRTAQNKKYRVRSKLNIPNELDTYVFFNNL</sequence>
<dbReference type="Pfam" id="PF13181">
    <property type="entry name" value="TPR_8"/>
    <property type="match status" value="1"/>
</dbReference>
<keyword evidence="3" id="KW-1133">Transmembrane helix</keyword>
<evidence type="ECO:0000313" key="4">
    <source>
        <dbReference type="EMBL" id="GGP01702.1"/>
    </source>
</evidence>
<organism evidence="4 5">
    <name type="scientific">Cloacibacterium rupense</name>
    <dbReference type="NCBI Taxonomy" id="517423"/>
    <lineage>
        <taxon>Bacteria</taxon>
        <taxon>Pseudomonadati</taxon>
        <taxon>Bacteroidota</taxon>
        <taxon>Flavobacteriia</taxon>
        <taxon>Flavobacteriales</taxon>
        <taxon>Weeksellaceae</taxon>
    </lineage>
</organism>
<keyword evidence="1" id="KW-0802">TPR repeat</keyword>
<dbReference type="RefSeq" id="WP_188616321.1">
    <property type="nucleotide sequence ID" value="NZ_BMLV01000001.1"/>
</dbReference>
<evidence type="ECO:0000256" key="2">
    <source>
        <dbReference type="SAM" id="Coils"/>
    </source>
</evidence>
<keyword evidence="3" id="KW-0472">Membrane</keyword>
<feature type="coiled-coil region" evidence="2">
    <location>
        <begin position="355"/>
        <end position="389"/>
    </location>
</feature>
<feature type="repeat" description="TPR" evidence="1">
    <location>
        <begin position="228"/>
        <end position="261"/>
    </location>
</feature>